<dbReference type="EMBL" id="JAPZBU010000009">
    <property type="protein sequence ID" value="KAJ5386887.1"/>
    <property type="molecule type" value="Genomic_DNA"/>
</dbReference>
<comment type="caution">
    <text evidence="2">The sequence shown here is derived from an EMBL/GenBank/DDBJ whole genome shotgun (WGS) entry which is preliminary data.</text>
</comment>
<evidence type="ECO:0000256" key="1">
    <source>
        <dbReference type="SAM" id="MobiDB-lite"/>
    </source>
</evidence>
<dbReference type="Proteomes" id="UP001147747">
    <property type="component" value="Unassembled WGS sequence"/>
</dbReference>
<proteinExistence type="predicted"/>
<gene>
    <name evidence="2" type="ORF">N7509_009428</name>
</gene>
<reference evidence="2" key="1">
    <citation type="submission" date="2022-12" db="EMBL/GenBank/DDBJ databases">
        <authorList>
            <person name="Petersen C."/>
        </authorList>
    </citation>
    <scope>NUCLEOTIDE SEQUENCE</scope>
    <source>
        <strain evidence="2">IBT 29677</strain>
    </source>
</reference>
<reference evidence="2" key="2">
    <citation type="journal article" date="2023" name="IMA Fungus">
        <title>Comparative genomic study of the Penicillium genus elucidates a diverse pangenome and 15 lateral gene transfer events.</title>
        <authorList>
            <person name="Petersen C."/>
            <person name="Sorensen T."/>
            <person name="Nielsen M.R."/>
            <person name="Sondergaard T.E."/>
            <person name="Sorensen J.L."/>
            <person name="Fitzpatrick D.A."/>
            <person name="Frisvad J.C."/>
            <person name="Nielsen K.L."/>
        </authorList>
    </citation>
    <scope>NUCLEOTIDE SEQUENCE</scope>
    <source>
        <strain evidence="2">IBT 29677</strain>
    </source>
</reference>
<accession>A0A9X0B3M6</accession>
<evidence type="ECO:0000313" key="2">
    <source>
        <dbReference type="EMBL" id="KAJ5386887.1"/>
    </source>
</evidence>
<name>A0A9X0B3M6_9EURO</name>
<evidence type="ECO:0000313" key="3">
    <source>
        <dbReference type="Proteomes" id="UP001147747"/>
    </source>
</evidence>
<organism evidence="2 3">
    <name type="scientific">Penicillium cosmopolitanum</name>
    <dbReference type="NCBI Taxonomy" id="1131564"/>
    <lineage>
        <taxon>Eukaryota</taxon>
        <taxon>Fungi</taxon>
        <taxon>Dikarya</taxon>
        <taxon>Ascomycota</taxon>
        <taxon>Pezizomycotina</taxon>
        <taxon>Eurotiomycetes</taxon>
        <taxon>Eurotiomycetidae</taxon>
        <taxon>Eurotiales</taxon>
        <taxon>Aspergillaceae</taxon>
        <taxon>Penicillium</taxon>
    </lineage>
</organism>
<sequence>MTDAEGPEITFGQIDVDLDVQEILLASSQHDFAKLRRLTRTQSALPDAANVKDPETGYTPLHSAIAACEPETDETETDTNGAAKPPIDPETIKSGVNTVKLLLEEGAIWNDLRQQ</sequence>
<protein>
    <recommendedName>
        <fullName evidence="4">Ankyrin repeat protein</fullName>
    </recommendedName>
</protein>
<feature type="region of interest" description="Disordered" evidence="1">
    <location>
        <begin position="69"/>
        <end position="91"/>
    </location>
</feature>
<keyword evidence="3" id="KW-1185">Reference proteome</keyword>
<dbReference type="OrthoDB" id="19014at2759"/>
<evidence type="ECO:0008006" key="4">
    <source>
        <dbReference type="Google" id="ProtNLM"/>
    </source>
</evidence>
<dbReference type="RefSeq" id="XP_056484685.1">
    <property type="nucleotide sequence ID" value="XM_056634065.1"/>
</dbReference>
<dbReference type="GeneID" id="81373045"/>
<dbReference type="AlphaFoldDB" id="A0A9X0B3M6"/>